<proteinExistence type="predicted"/>
<dbReference type="GeneID" id="29775570"/>
<dbReference type="RefSeq" id="XP_018642459.1">
    <property type="nucleotide sequence ID" value="XM_018784958.1"/>
</dbReference>
<dbReference type="VEuPathDB" id="PlasmoDB:PGABG01_0708300"/>
<comment type="caution">
    <text evidence="1">The sequence shown here is derived from an EMBL/GenBank/DDBJ whole genome shotgun (WGS) entry which is preliminary data.</text>
</comment>
<dbReference type="SUPFAM" id="SSF50249">
    <property type="entry name" value="Nucleic acid-binding proteins"/>
    <property type="match status" value="1"/>
</dbReference>
<dbReference type="VEuPathDB" id="PlasmoDB:PGSY75_0709500"/>
<dbReference type="Gene3D" id="2.40.50.140">
    <property type="entry name" value="Nucleic acid-binding proteins"/>
    <property type="match status" value="1"/>
</dbReference>
<evidence type="ECO:0000313" key="2">
    <source>
        <dbReference type="Proteomes" id="UP000076004"/>
    </source>
</evidence>
<accession>A0A151LPY7</accession>
<gene>
    <name evidence="1" type="ORF">PGSY75_0709500</name>
</gene>
<evidence type="ECO:0008006" key="3">
    <source>
        <dbReference type="Google" id="ProtNLM"/>
    </source>
</evidence>
<dbReference type="EMBL" id="LVLB01000008">
    <property type="protein sequence ID" value="KYO01255.1"/>
    <property type="molecule type" value="Genomic_DNA"/>
</dbReference>
<name>A0A151LPY7_9APIC</name>
<protein>
    <recommendedName>
        <fullName evidence="3">Replication factor A protein 3</fullName>
    </recommendedName>
</protein>
<organism evidence="1 2">
    <name type="scientific">Plasmodium gaboni</name>
    <dbReference type="NCBI Taxonomy" id="647221"/>
    <lineage>
        <taxon>Eukaryota</taxon>
        <taxon>Sar</taxon>
        <taxon>Alveolata</taxon>
        <taxon>Apicomplexa</taxon>
        <taxon>Aconoidasida</taxon>
        <taxon>Haemosporida</taxon>
        <taxon>Plasmodiidae</taxon>
        <taxon>Plasmodium</taxon>
        <taxon>Plasmodium (Laverania)</taxon>
    </lineage>
</organism>
<dbReference type="KEGG" id="pgab:PGSY75_0709500"/>
<dbReference type="Proteomes" id="UP000076004">
    <property type="component" value="Chromosome 7"/>
</dbReference>
<dbReference type="AlphaFoldDB" id="A0A151LPY7"/>
<evidence type="ECO:0000313" key="1">
    <source>
        <dbReference type="EMBL" id="KYO01255.1"/>
    </source>
</evidence>
<dbReference type="InterPro" id="IPR012340">
    <property type="entry name" value="NA-bd_OB-fold"/>
</dbReference>
<reference evidence="1 2" key="1">
    <citation type="journal article" date="2016" name="Nat. Commun.">
        <title>Genomes of cryptic chimpanzee Plasmodium species reveal key evolutionary events leading to human malaria.</title>
        <authorList>
            <person name="Sundararaman S.A."/>
            <person name="Plenderleith L.J."/>
            <person name="Liu W."/>
            <person name="Loy D.E."/>
            <person name="Learn G.H."/>
            <person name="Li Y."/>
            <person name="Shaw K.S."/>
            <person name="Ayouba A."/>
            <person name="Peeters M."/>
            <person name="Speede S."/>
            <person name="Shaw G.M."/>
            <person name="Bushman F.D."/>
            <person name="Brisson D."/>
            <person name="Rayner J.C."/>
            <person name="Sharp P.M."/>
            <person name="Hahn B.H."/>
        </authorList>
    </citation>
    <scope>NUCLEOTIDE SEQUENCE [LARGE SCALE GENOMIC DNA]</scope>
    <source>
        <strain evidence="1 2">SY75</strain>
    </source>
</reference>
<sequence length="135" mass="15609">MDNMDEENNYNFHESNEVNYNEEFAQIKVGQLISEKYLADFINKDIFFIGEIMNIEGNVINVKSVNGNYVDCILKDNNFNTDSKYIGIKGIVSDDLKIIETRGIVLLQDINFEIVNDYINISMENKDSEVFIPSY</sequence>